<dbReference type="InterPro" id="IPR035927">
    <property type="entry name" value="DUSP-like_sf"/>
</dbReference>
<accession>A0A813RB41</accession>
<gene>
    <name evidence="11" type="ORF">GPM918_LOCUS2329</name>
    <name evidence="12" type="ORF">SRO942_LOCUS2329</name>
</gene>
<feature type="region of interest" description="Disordered" evidence="8">
    <location>
        <begin position="684"/>
        <end position="711"/>
    </location>
</feature>
<protein>
    <recommendedName>
        <fullName evidence="7">Ubiquitin carboxyl-terminal hydrolase</fullName>
        <ecNumber evidence="7">3.4.19.12</ecNumber>
    </recommendedName>
</protein>
<evidence type="ECO:0000259" key="9">
    <source>
        <dbReference type="PROSITE" id="PS50235"/>
    </source>
</evidence>
<dbReference type="CDD" id="cd02674">
    <property type="entry name" value="Peptidase_C19R"/>
    <property type="match status" value="1"/>
</dbReference>
<organism evidence="11 13">
    <name type="scientific">Didymodactylos carnosus</name>
    <dbReference type="NCBI Taxonomy" id="1234261"/>
    <lineage>
        <taxon>Eukaryota</taxon>
        <taxon>Metazoa</taxon>
        <taxon>Spiralia</taxon>
        <taxon>Gnathifera</taxon>
        <taxon>Rotifera</taxon>
        <taxon>Eurotatoria</taxon>
        <taxon>Bdelloidea</taxon>
        <taxon>Philodinida</taxon>
        <taxon>Philodinidae</taxon>
        <taxon>Didymodactylos</taxon>
    </lineage>
</organism>
<feature type="compositionally biased region" description="Basic and acidic residues" evidence="8">
    <location>
        <begin position="684"/>
        <end position="694"/>
    </location>
</feature>
<reference evidence="11" key="1">
    <citation type="submission" date="2021-02" db="EMBL/GenBank/DDBJ databases">
        <authorList>
            <person name="Nowell W R."/>
        </authorList>
    </citation>
    <scope>NUCLEOTIDE SEQUENCE</scope>
</reference>
<evidence type="ECO:0000313" key="12">
    <source>
        <dbReference type="EMBL" id="CAF3561435.1"/>
    </source>
</evidence>
<evidence type="ECO:0000256" key="6">
    <source>
        <dbReference type="ARBA" id="ARBA00022807"/>
    </source>
</evidence>
<dbReference type="Gene3D" id="3.90.70.10">
    <property type="entry name" value="Cysteine proteinases"/>
    <property type="match status" value="2"/>
</dbReference>
<dbReference type="InterPro" id="IPR038765">
    <property type="entry name" value="Papain-like_cys_pep_sf"/>
</dbReference>
<feature type="region of interest" description="Disordered" evidence="8">
    <location>
        <begin position="479"/>
        <end position="513"/>
    </location>
</feature>
<evidence type="ECO:0000313" key="11">
    <source>
        <dbReference type="EMBL" id="CAF0778508.1"/>
    </source>
</evidence>
<comment type="similarity">
    <text evidence="2 7">Belongs to the peptidase C19 family.</text>
</comment>
<name>A0A813RB41_9BILA</name>
<dbReference type="EC" id="3.4.19.12" evidence="7"/>
<evidence type="ECO:0000256" key="1">
    <source>
        <dbReference type="ARBA" id="ARBA00000707"/>
    </source>
</evidence>
<dbReference type="InterPro" id="IPR050185">
    <property type="entry name" value="Ub_carboxyl-term_hydrolase"/>
</dbReference>
<keyword evidence="13" id="KW-1185">Reference proteome</keyword>
<dbReference type="GO" id="GO:0004843">
    <property type="term" value="F:cysteine-type deubiquitinase activity"/>
    <property type="evidence" value="ECO:0007669"/>
    <property type="project" value="UniProtKB-UniRule"/>
</dbReference>
<dbReference type="InterPro" id="IPR006615">
    <property type="entry name" value="Pept_C19_DUSP"/>
</dbReference>
<evidence type="ECO:0000256" key="4">
    <source>
        <dbReference type="ARBA" id="ARBA00022786"/>
    </source>
</evidence>
<keyword evidence="5 7" id="KW-0378">Hydrolase</keyword>
<dbReference type="PANTHER" id="PTHR21646">
    <property type="entry name" value="UBIQUITIN CARBOXYL-TERMINAL HYDROLASE"/>
    <property type="match status" value="1"/>
</dbReference>
<dbReference type="PROSITE" id="PS00973">
    <property type="entry name" value="USP_2"/>
    <property type="match status" value="1"/>
</dbReference>
<dbReference type="SMART" id="SM00695">
    <property type="entry name" value="DUSP"/>
    <property type="match status" value="1"/>
</dbReference>
<dbReference type="PROSITE" id="PS00972">
    <property type="entry name" value="USP_1"/>
    <property type="match status" value="1"/>
</dbReference>
<evidence type="ECO:0000256" key="7">
    <source>
        <dbReference type="RuleBase" id="RU366025"/>
    </source>
</evidence>
<feature type="compositionally biased region" description="Acidic residues" evidence="8">
    <location>
        <begin position="497"/>
        <end position="513"/>
    </location>
</feature>
<keyword evidence="4 7" id="KW-0833">Ubl conjugation pathway</keyword>
<dbReference type="EMBL" id="CAJNOQ010000256">
    <property type="protein sequence ID" value="CAF0778508.1"/>
    <property type="molecule type" value="Genomic_DNA"/>
</dbReference>
<dbReference type="OrthoDB" id="265776at2759"/>
<dbReference type="PROSITE" id="PS50235">
    <property type="entry name" value="USP_3"/>
    <property type="match status" value="1"/>
</dbReference>
<dbReference type="Proteomes" id="UP000663829">
    <property type="component" value="Unassembled WGS sequence"/>
</dbReference>
<sequence length="909" mass="104212">MPSNPDLDRKREEYKQQIEKPLQKGDKYVLVDAKWFEHWKRYVGLTAPDSSVTSKHEQQLDSLGPIDFTGLIDPSTITHEDGVQLRADAIEGNDYYPISYELYAELVSKYDKQGKEIIRHAISENEQTVLIEIRPLSLRLCKSRGELSSQSKQVYRSRTTTIGKLKEEMIKYFSLTPDSNYRLYMGTTNGINGTNWELLSDNNTNKSKTLNDLSVVNNSSISIESPSSFTSSRAIMSVSPATSGQHPPGQCGLSNLGNTCFMNSAIQCISNVRELTAYFLNDEYKPHINTDNPLGMRGDVATAYADLIKNMWSGKNSYYIPKTLKVNVSRYAPQFSGYSQQDSQEFICFLLDGLHEDLNLVKQKPYIEKTDDDGNKDDETLAKEQWEYYKKRNQSKINEIFHGQIKSQVQCLDCKTLGRTFDPICFLSLPLPNKKKLRLFKIEYVRLNGKIKFYHLKTNERGRMSNLIKDFIQKFTPKKPSAITSDGDQTEDNILGGDDENLNENDDSDFLDENDDHVPKSDHILATEVYNHRIHLQYSDDTLLSNILERDQIVFYEVPVSLKKENNDTILMPCLLRTMDSMHQNFGLPFYLNIPRHKCQGKNILEALQQVIGNFLPLNTSSSSSSIVDTTKPPYIAHCVCSQNYTQTTKLLTNVLDDLFDFSRTNTTLVCDVARPIVDQYEKEEQKRIDKERMSSGGHNSSTSGMTTRSQQQKQSNISLLDCFKYFTTKETLSDHDQWYCPKCKVLKNATKKFDLWLLPKVLIVQLKRFNYNRYYRDKIDLFIDCPIHDLDLSQFVLNRNEKQNAKYDLIAVSNHMGGLGGGHYTAHAKSFHDQKWHTFDDSCVSDIDEQNVVTKSAYVLVYQQQPYAQNNNDSTNITDENETNSSTRKLKSARTRGQIDSNKMDVEN</sequence>
<dbReference type="SUPFAM" id="SSF143791">
    <property type="entry name" value="DUSP-like"/>
    <property type="match status" value="1"/>
</dbReference>
<keyword evidence="6 7" id="KW-0788">Thiol protease</keyword>
<dbReference type="EMBL" id="CAJOBC010000256">
    <property type="protein sequence ID" value="CAF3561435.1"/>
    <property type="molecule type" value="Genomic_DNA"/>
</dbReference>
<dbReference type="GO" id="GO:0006508">
    <property type="term" value="P:proteolysis"/>
    <property type="evidence" value="ECO:0007669"/>
    <property type="project" value="UniProtKB-KW"/>
</dbReference>
<feature type="compositionally biased region" description="Polar residues" evidence="8">
    <location>
        <begin position="697"/>
        <end position="711"/>
    </location>
</feature>
<dbReference type="AlphaFoldDB" id="A0A813RB41"/>
<dbReference type="PROSITE" id="PS51283">
    <property type="entry name" value="DUSP"/>
    <property type="match status" value="1"/>
</dbReference>
<evidence type="ECO:0000256" key="2">
    <source>
        <dbReference type="ARBA" id="ARBA00009085"/>
    </source>
</evidence>
<evidence type="ECO:0000256" key="3">
    <source>
        <dbReference type="ARBA" id="ARBA00022670"/>
    </source>
</evidence>
<dbReference type="Pfam" id="PF06337">
    <property type="entry name" value="DUSP"/>
    <property type="match status" value="1"/>
</dbReference>
<feature type="domain" description="DUSP" evidence="10">
    <location>
        <begin position="5"/>
        <end position="122"/>
    </location>
</feature>
<evidence type="ECO:0000256" key="5">
    <source>
        <dbReference type="ARBA" id="ARBA00022801"/>
    </source>
</evidence>
<comment type="caution">
    <text evidence="11">The sequence shown here is derived from an EMBL/GenBank/DDBJ whole genome shotgun (WGS) entry which is preliminary data.</text>
</comment>
<feature type="domain" description="USP" evidence="9">
    <location>
        <begin position="251"/>
        <end position="866"/>
    </location>
</feature>
<dbReference type="PANTHER" id="PTHR21646:SF24">
    <property type="entry name" value="UBIQUITIN CARBOXYL-TERMINAL HYDROLASE"/>
    <property type="match status" value="1"/>
</dbReference>
<dbReference type="InterPro" id="IPR001394">
    <property type="entry name" value="Peptidase_C19_UCH"/>
</dbReference>
<feature type="region of interest" description="Disordered" evidence="8">
    <location>
        <begin position="870"/>
        <end position="909"/>
    </location>
</feature>
<evidence type="ECO:0000256" key="8">
    <source>
        <dbReference type="SAM" id="MobiDB-lite"/>
    </source>
</evidence>
<dbReference type="Proteomes" id="UP000681722">
    <property type="component" value="Unassembled WGS sequence"/>
</dbReference>
<dbReference type="SUPFAM" id="SSF54001">
    <property type="entry name" value="Cysteine proteinases"/>
    <property type="match status" value="1"/>
</dbReference>
<feature type="compositionally biased region" description="Polar residues" evidence="8">
    <location>
        <begin position="870"/>
        <end position="888"/>
    </location>
</feature>
<dbReference type="Gene3D" id="3.10.20.90">
    <property type="entry name" value="Phosphatidylinositol 3-kinase Catalytic Subunit, Chain A, domain 1"/>
    <property type="match status" value="1"/>
</dbReference>
<dbReference type="Gene3D" id="3.30.2230.10">
    <property type="entry name" value="DUSP-like"/>
    <property type="match status" value="1"/>
</dbReference>
<proteinExistence type="inferred from homology"/>
<dbReference type="InterPro" id="IPR028889">
    <property type="entry name" value="USP"/>
</dbReference>
<evidence type="ECO:0000313" key="13">
    <source>
        <dbReference type="Proteomes" id="UP000663829"/>
    </source>
</evidence>
<keyword evidence="3 7" id="KW-0645">Protease</keyword>
<dbReference type="GO" id="GO:0016579">
    <property type="term" value="P:protein deubiquitination"/>
    <property type="evidence" value="ECO:0007669"/>
    <property type="project" value="InterPro"/>
</dbReference>
<dbReference type="InterPro" id="IPR018200">
    <property type="entry name" value="USP_CS"/>
</dbReference>
<evidence type="ECO:0000259" key="10">
    <source>
        <dbReference type="PROSITE" id="PS51283"/>
    </source>
</evidence>
<comment type="catalytic activity">
    <reaction evidence="1 7">
        <text>Thiol-dependent hydrolysis of ester, thioester, amide, peptide and isopeptide bonds formed by the C-terminal Gly of ubiquitin (a 76-residue protein attached to proteins as an intracellular targeting signal).</text>
        <dbReference type="EC" id="3.4.19.12"/>
    </reaction>
</comment>
<dbReference type="Pfam" id="PF00443">
    <property type="entry name" value="UCH"/>
    <property type="match status" value="1"/>
</dbReference>